<evidence type="ECO:0000313" key="2">
    <source>
        <dbReference type="EMBL" id="CAB0006245.1"/>
    </source>
</evidence>
<accession>A0A6H5GTH7</accession>
<feature type="region of interest" description="Disordered" evidence="1">
    <location>
        <begin position="91"/>
        <end position="131"/>
    </location>
</feature>
<protein>
    <submittedName>
        <fullName evidence="2">Uncharacterized protein</fullName>
    </submittedName>
</protein>
<sequence>MRVLLYLGSLFELNGGNIGMETMAATQVLSIATTIFDFKVAGRNRKPLKKQVPISKPTSQRIIIATAEEQHTTLLQFHRVRLGEKVRDNPTSLISRSRGCPSCRYRGTVPGTTTVSGRMERQGKKPRRPFA</sequence>
<dbReference type="AlphaFoldDB" id="A0A6H5GTH7"/>
<name>A0A6H5GTH7_9HEMI</name>
<organism evidence="2 3">
    <name type="scientific">Nesidiocoris tenuis</name>
    <dbReference type="NCBI Taxonomy" id="355587"/>
    <lineage>
        <taxon>Eukaryota</taxon>
        <taxon>Metazoa</taxon>
        <taxon>Ecdysozoa</taxon>
        <taxon>Arthropoda</taxon>
        <taxon>Hexapoda</taxon>
        <taxon>Insecta</taxon>
        <taxon>Pterygota</taxon>
        <taxon>Neoptera</taxon>
        <taxon>Paraneoptera</taxon>
        <taxon>Hemiptera</taxon>
        <taxon>Heteroptera</taxon>
        <taxon>Panheteroptera</taxon>
        <taxon>Cimicomorpha</taxon>
        <taxon>Miridae</taxon>
        <taxon>Dicyphina</taxon>
        <taxon>Nesidiocoris</taxon>
    </lineage>
</organism>
<keyword evidence="3" id="KW-1185">Reference proteome</keyword>
<dbReference type="EMBL" id="CADCXU010017483">
    <property type="protein sequence ID" value="CAB0006245.1"/>
    <property type="molecule type" value="Genomic_DNA"/>
</dbReference>
<proteinExistence type="predicted"/>
<reference evidence="2 3" key="1">
    <citation type="submission" date="2020-02" db="EMBL/GenBank/DDBJ databases">
        <authorList>
            <person name="Ferguson B K."/>
        </authorList>
    </citation>
    <scope>NUCLEOTIDE SEQUENCE [LARGE SCALE GENOMIC DNA]</scope>
</reference>
<gene>
    <name evidence="2" type="ORF">NTEN_LOCUS11722</name>
</gene>
<dbReference type="Proteomes" id="UP000479000">
    <property type="component" value="Unassembled WGS sequence"/>
</dbReference>
<evidence type="ECO:0000256" key="1">
    <source>
        <dbReference type="SAM" id="MobiDB-lite"/>
    </source>
</evidence>
<evidence type="ECO:0000313" key="3">
    <source>
        <dbReference type="Proteomes" id="UP000479000"/>
    </source>
</evidence>